<evidence type="ECO:0000256" key="1">
    <source>
        <dbReference type="ARBA" id="ARBA00004123"/>
    </source>
</evidence>
<keyword evidence="4" id="KW-0804">Transcription</keyword>
<protein>
    <submittedName>
        <fullName evidence="9">Response regulator receiver domain protein</fullName>
    </submittedName>
</protein>
<dbReference type="GO" id="GO:0003677">
    <property type="term" value="F:DNA binding"/>
    <property type="evidence" value="ECO:0007669"/>
    <property type="project" value="InterPro"/>
</dbReference>
<gene>
    <name evidence="9" type="ORF">L195_g039784</name>
</gene>
<dbReference type="PANTHER" id="PTHR43874:SF206">
    <property type="entry name" value="RESPONSE REGULATOR RECEIVER DOMAIN PROTEIN"/>
    <property type="match status" value="1"/>
</dbReference>
<dbReference type="Gene3D" id="1.10.10.60">
    <property type="entry name" value="Homeodomain-like"/>
    <property type="match status" value="1"/>
</dbReference>
<evidence type="ECO:0000256" key="4">
    <source>
        <dbReference type="ARBA" id="ARBA00023163"/>
    </source>
</evidence>
<dbReference type="GO" id="GO:0005634">
    <property type="term" value="C:nucleus"/>
    <property type="evidence" value="ECO:0007669"/>
    <property type="project" value="UniProtKB-SubCell"/>
</dbReference>
<feature type="non-terminal residue" evidence="9">
    <location>
        <position position="1"/>
    </location>
</feature>
<evidence type="ECO:0000313" key="9">
    <source>
        <dbReference type="EMBL" id="PNX83737.1"/>
    </source>
</evidence>
<comment type="subcellular location">
    <subcellularLocation>
        <location evidence="1">Nucleus</location>
    </subcellularLocation>
</comment>
<evidence type="ECO:0000256" key="2">
    <source>
        <dbReference type="ARBA" id="ARBA00023012"/>
    </source>
</evidence>
<name>A0A2K3LYW7_TRIPR</name>
<dbReference type="SUPFAM" id="SSF52172">
    <property type="entry name" value="CheY-like"/>
    <property type="match status" value="1"/>
</dbReference>
<evidence type="ECO:0000256" key="6">
    <source>
        <dbReference type="PROSITE-ProRule" id="PRU00169"/>
    </source>
</evidence>
<dbReference type="SMART" id="SM00448">
    <property type="entry name" value="REC"/>
    <property type="match status" value="1"/>
</dbReference>
<keyword evidence="3" id="KW-0805">Transcription regulation</keyword>
<dbReference type="InterPro" id="IPR009057">
    <property type="entry name" value="Homeodomain-like_sf"/>
</dbReference>
<dbReference type="InterPro" id="IPR045279">
    <property type="entry name" value="ARR-like"/>
</dbReference>
<accession>A0A2K3LYW7</accession>
<evidence type="ECO:0000256" key="3">
    <source>
        <dbReference type="ARBA" id="ARBA00023015"/>
    </source>
</evidence>
<feature type="region of interest" description="Disordered" evidence="7">
    <location>
        <begin position="260"/>
        <end position="287"/>
    </location>
</feature>
<dbReference type="STRING" id="57577.A0A2K3LYW7"/>
<reference evidence="9 10" key="2">
    <citation type="journal article" date="2017" name="Front. Plant Sci.">
        <title>Gene Classification and Mining of Molecular Markers Useful in Red Clover (Trifolium pratense) Breeding.</title>
        <authorList>
            <person name="Istvanek J."/>
            <person name="Dluhosova J."/>
            <person name="Dluhos P."/>
            <person name="Patkova L."/>
            <person name="Nedelnik J."/>
            <person name="Repkova J."/>
        </authorList>
    </citation>
    <scope>NUCLEOTIDE SEQUENCE [LARGE SCALE GENOMIC DNA]</scope>
    <source>
        <strain evidence="10">cv. Tatra</strain>
        <tissue evidence="9">Young leaves</tissue>
    </source>
</reference>
<dbReference type="PROSITE" id="PS50110">
    <property type="entry name" value="RESPONSE_REGULATORY"/>
    <property type="match status" value="1"/>
</dbReference>
<dbReference type="InterPro" id="IPR006447">
    <property type="entry name" value="Myb_dom_plants"/>
</dbReference>
<dbReference type="Proteomes" id="UP000236291">
    <property type="component" value="Unassembled WGS sequence"/>
</dbReference>
<evidence type="ECO:0000256" key="7">
    <source>
        <dbReference type="SAM" id="MobiDB-lite"/>
    </source>
</evidence>
<evidence type="ECO:0000259" key="8">
    <source>
        <dbReference type="PROSITE" id="PS50110"/>
    </source>
</evidence>
<keyword evidence="2" id="KW-0902">Two-component regulatory system</keyword>
<feature type="domain" description="Response regulatory" evidence="8">
    <location>
        <begin position="140"/>
        <end position="252"/>
    </location>
</feature>
<dbReference type="PANTHER" id="PTHR43874">
    <property type="entry name" value="TWO-COMPONENT RESPONSE REGULATOR"/>
    <property type="match status" value="1"/>
</dbReference>
<dbReference type="AlphaFoldDB" id="A0A2K3LYW7"/>
<dbReference type="GO" id="GO:0000160">
    <property type="term" value="P:phosphorelay signal transduction system"/>
    <property type="evidence" value="ECO:0007669"/>
    <property type="project" value="UniProtKB-KW"/>
</dbReference>
<evidence type="ECO:0000256" key="5">
    <source>
        <dbReference type="ARBA" id="ARBA00023242"/>
    </source>
</evidence>
<reference evidence="9 10" key="1">
    <citation type="journal article" date="2014" name="Am. J. Bot.">
        <title>Genome assembly and annotation for red clover (Trifolium pratense; Fabaceae).</title>
        <authorList>
            <person name="Istvanek J."/>
            <person name="Jaros M."/>
            <person name="Krenek A."/>
            <person name="Repkova J."/>
        </authorList>
    </citation>
    <scope>NUCLEOTIDE SEQUENCE [LARGE SCALE GENOMIC DNA]</scope>
    <source>
        <strain evidence="10">cv. Tatra</strain>
        <tissue evidence="9">Young leaves</tissue>
    </source>
</reference>
<comment type="caution">
    <text evidence="9">The sequence shown here is derived from an EMBL/GenBank/DDBJ whole genome shotgun (WGS) entry which is preliminary data.</text>
</comment>
<sequence length="432" mass="50163">IYRFFLKNLSDISLLQEGLLTNEGILFSRLKSSILHRQGYRRSSVANGSVWDNSFLISCEFSTFHRQGCRRSARHPSQTALFRIIHLRYNNSSLPYSFLISCEFSTNSFLPLGIERFLFAMALSTEIDDLVHYQLQESLRVIVIDHDITRLHAIANMCIQYNYHVMTSTLASFALNLLRQTKGPFFDLILIDAQMPDMDTYDFLERVTQEIKIPVIIMGVDNTTSERMNGACDYWLKPLDPNDIKSMWLHVTRIPHDQIQRDSEVVKTGQKRKKRDEESEKKMNRVSWRSSPELEEKFIGAVNHLGIDKATPKQIIELMDVRGLETSQVASHLQKFRLRRFNCSSKKAKPTSGRENLNVPRESIQVVESMPEHDKKSDNNFHAQQQHPIPMVFDDFEVSNILTNKTNMMLDDSSSLYEQGWYPFEDFGPYFD</sequence>
<proteinExistence type="predicted"/>
<dbReference type="InterPro" id="IPR001789">
    <property type="entry name" value="Sig_transdc_resp-reg_receiver"/>
</dbReference>
<dbReference type="NCBIfam" id="TIGR01557">
    <property type="entry name" value="myb_SHAQKYF"/>
    <property type="match status" value="1"/>
</dbReference>
<dbReference type="CDD" id="cd17584">
    <property type="entry name" value="REC_typeB_ARR-like"/>
    <property type="match status" value="1"/>
</dbReference>
<dbReference type="InterPro" id="IPR011006">
    <property type="entry name" value="CheY-like_superfamily"/>
</dbReference>
<evidence type="ECO:0000313" key="10">
    <source>
        <dbReference type="Proteomes" id="UP000236291"/>
    </source>
</evidence>
<dbReference type="Gene3D" id="3.40.50.2300">
    <property type="match status" value="1"/>
</dbReference>
<dbReference type="SUPFAM" id="SSF46689">
    <property type="entry name" value="Homeodomain-like"/>
    <property type="match status" value="1"/>
</dbReference>
<keyword evidence="6" id="KW-0597">Phosphoprotein</keyword>
<feature type="modified residue" description="4-aspartylphosphate" evidence="6">
    <location>
        <position position="192"/>
    </location>
</feature>
<keyword evidence="5" id="KW-0539">Nucleus</keyword>
<dbReference type="FunFam" id="1.10.10.60:FF:000007">
    <property type="entry name" value="Two-component response regulator"/>
    <property type="match status" value="1"/>
</dbReference>
<organism evidence="9 10">
    <name type="scientific">Trifolium pratense</name>
    <name type="common">Red clover</name>
    <dbReference type="NCBI Taxonomy" id="57577"/>
    <lineage>
        <taxon>Eukaryota</taxon>
        <taxon>Viridiplantae</taxon>
        <taxon>Streptophyta</taxon>
        <taxon>Embryophyta</taxon>
        <taxon>Tracheophyta</taxon>
        <taxon>Spermatophyta</taxon>
        <taxon>Magnoliopsida</taxon>
        <taxon>eudicotyledons</taxon>
        <taxon>Gunneridae</taxon>
        <taxon>Pentapetalae</taxon>
        <taxon>rosids</taxon>
        <taxon>fabids</taxon>
        <taxon>Fabales</taxon>
        <taxon>Fabaceae</taxon>
        <taxon>Papilionoideae</taxon>
        <taxon>50 kb inversion clade</taxon>
        <taxon>NPAAA clade</taxon>
        <taxon>Hologalegina</taxon>
        <taxon>IRL clade</taxon>
        <taxon>Trifolieae</taxon>
        <taxon>Trifolium</taxon>
    </lineage>
</organism>
<dbReference type="EMBL" id="ASHM01044802">
    <property type="protein sequence ID" value="PNX83737.1"/>
    <property type="molecule type" value="Genomic_DNA"/>
</dbReference>
<dbReference type="GO" id="GO:0009736">
    <property type="term" value="P:cytokinin-activated signaling pathway"/>
    <property type="evidence" value="ECO:0007669"/>
    <property type="project" value="InterPro"/>
</dbReference>
<dbReference type="Pfam" id="PF00072">
    <property type="entry name" value="Response_reg"/>
    <property type="match status" value="1"/>
</dbReference>